<evidence type="ECO:0000259" key="2">
    <source>
        <dbReference type="Pfam" id="PF02463"/>
    </source>
</evidence>
<dbReference type="SUPFAM" id="SSF52540">
    <property type="entry name" value="P-loop containing nucleoside triphosphate hydrolases"/>
    <property type="match status" value="1"/>
</dbReference>
<name>A0A6V1TI32_HETAK</name>
<sequence>MLNKRGMLLQKREDNTRKIQELGSLPAAEVESHKDRSIKDLMKRLHKCNEKLKKFSHVNKKALDQYVNFSEQRGLLMERRDEVDRGAKAIEELIEHLDQQKDEAILRTFKGVSHHFSEVFKSLVPDGKGEMLMKTAADQNEEDDGAEESKGGDSSPTSVNQFVGVQIRVSFSGDGEQFLMSQLSGGQKALVALAIIFAIQRCDPAPFYLFDELDQALDSSYRAQVAALIQQQARDEDNPAQFITSTFRPELVSVADKTYGISHQNKVSNINPLGKEDALDFVRDLMNEEERVDGEEGAKQVPAPDSSAAGVAGPKKKRKSSS</sequence>
<dbReference type="AlphaFoldDB" id="A0A6V1TI32"/>
<proteinExistence type="predicted"/>
<protein>
    <recommendedName>
        <fullName evidence="2">RecF/RecN/SMC N-terminal domain-containing protein</fullName>
    </recommendedName>
</protein>
<dbReference type="Gene3D" id="3.40.50.300">
    <property type="entry name" value="P-loop containing nucleotide triphosphate hydrolases"/>
    <property type="match status" value="1"/>
</dbReference>
<accession>A0A6V1TI32</accession>
<dbReference type="PANTHER" id="PTHR43977">
    <property type="entry name" value="STRUCTURAL MAINTENANCE OF CHROMOSOMES PROTEIN 3"/>
    <property type="match status" value="1"/>
</dbReference>
<evidence type="ECO:0000256" key="1">
    <source>
        <dbReference type="SAM" id="MobiDB-lite"/>
    </source>
</evidence>
<feature type="region of interest" description="Disordered" evidence="1">
    <location>
        <begin position="285"/>
        <end position="322"/>
    </location>
</feature>
<organism evidence="3">
    <name type="scientific">Heterosigma akashiwo</name>
    <name type="common">Chromophytic alga</name>
    <name type="synonym">Heterosigma carterae</name>
    <dbReference type="NCBI Taxonomy" id="2829"/>
    <lineage>
        <taxon>Eukaryota</taxon>
        <taxon>Sar</taxon>
        <taxon>Stramenopiles</taxon>
        <taxon>Ochrophyta</taxon>
        <taxon>Raphidophyceae</taxon>
        <taxon>Chattonellales</taxon>
        <taxon>Chattonellaceae</taxon>
        <taxon>Heterosigma</taxon>
    </lineage>
</organism>
<feature type="compositionally biased region" description="Basic and acidic residues" evidence="1">
    <location>
        <begin position="285"/>
        <end position="298"/>
    </location>
</feature>
<dbReference type="EMBL" id="HBIU01040836">
    <property type="protein sequence ID" value="CAE0639785.1"/>
    <property type="molecule type" value="Transcribed_RNA"/>
</dbReference>
<feature type="region of interest" description="Disordered" evidence="1">
    <location>
        <begin position="139"/>
        <end position="159"/>
    </location>
</feature>
<dbReference type="FunFam" id="3.40.50.300:FF:000370">
    <property type="entry name" value="Structural maintenance of chromosomes 3"/>
    <property type="match status" value="1"/>
</dbReference>
<gene>
    <name evidence="3" type="ORF">HAKA00212_LOCUS18600</name>
    <name evidence="4" type="ORF">HAKA00212_LOCUS18601</name>
</gene>
<evidence type="ECO:0000313" key="3">
    <source>
        <dbReference type="EMBL" id="CAE0639784.1"/>
    </source>
</evidence>
<dbReference type="EMBL" id="HBIU01040834">
    <property type="protein sequence ID" value="CAE0639784.1"/>
    <property type="molecule type" value="Transcribed_RNA"/>
</dbReference>
<evidence type="ECO:0000313" key="4">
    <source>
        <dbReference type="EMBL" id="CAE0639785.1"/>
    </source>
</evidence>
<reference evidence="3" key="1">
    <citation type="submission" date="2021-01" db="EMBL/GenBank/DDBJ databases">
        <authorList>
            <person name="Corre E."/>
            <person name="Pelletier E."/>
            <person name="Niang G."/>
            <person name="Scheremetjew M."/>
            <person name="Finn R."/>
            <person name="Kale V."/>
            <person name="Holt S."/>
            <person name="Cochrane G."/>
            <person name="Meng A."/>
            <person name="Brown T."/>
            <person name="Cohen L."/>
        </authorList>
    </citation>
    <scope>NUCLEOTIDE SEQUENCE</scope>
    <source>
        <strain evidence="3">CCMP3107</strain>
    </source>
</reference>
<feature type="domain" description="RecF/RecN/SMC N-terminal" evidence="2">
    <location>
        <begin position="102"/>
        <end position="268"/>
    </location>
</feature>
<dbReference type="Pfam" id="PF02463">
    <property type="entry name" value="SMC_N"/>
    <property type="match status" value="1"/>
</dbReference>
<dbReference type="InterPro" id="IPR027417">
    <property type="entry name" value="P-loop_NTPase"/>
</dbReference>
<dbReference type="InterPro" id="IPR003395">
    <property type="entry name" value="RecF/RecN/SMC_N"/>
</dbReference>